<organism evidence="1 2">
    <name type="scientific">Conexibacter stalactiti</name>
    <dbReference type="NCBI Taxonomy" id="1940611"/>
    <lineage>
        <taxon>Bacteria</taxon>
        <taxon>Bacillati</taxon>
        <taxon>Actinomycetota</taxon>
        <taxon>Thermoleophilia</taxon>
        <taxon>Solirubrobacterales</taxon>
        <taxon>Conexibacteraceae</taxon>
        <taxon>Conexibacter</taxon>
    </lineage>
</organism>
<comment type="caution">
    <text evidence="1">The sequence shown here is derived from an EMBL/GenBank/DDBJ whole genome shotgun (WGS) entry which is preliminary data.</text>
</comment>
<reference evidence="2" key="1">
    <citation type="submission" date="2023-07" db="EMBL/GenBank/DDBJ databases">
        <title>Conexibacter stalactiti sp. nov., isolated from stalactites in a lava cave and emended description of the genus Conexibacter.</title>
        <authorList>
            <person name="Lee S.D."/>
        </authorList>
    </citation>
    <scope>NUCLEOTIDE SEQUENCE [LARGE SCALE GENOMIC DNA]</scope>
    <source>
        <strain evidence="2">KCTC 39840</strain>
    </source>
</reference>
<keyword evidence="2" id="KW-1185">Reference proteome</keyword>
<evidence type="ECO:0000313" key="1">
    <source>
        <dbReference type="EMBL" id="MDW5593409.1"/>
    </source>
</evidence>
<proteinExistence type="predicted"/>
<evidence type="ECO:0000313" key="2">
    <source>
        <dbReference type="Proteomes" id="UP001284601"/>
    </source>
</evidence>
<dbReference type="EMBL" id="JAWSTH010000005">
    <property type="protein sequence ID" value="MDW5593409.1"/>
    <property type="molecule type" value="Genomic_DNA"/>
</dbReference>
<gene>
    <name evidence="1" type="ORF">R7226_03610</name>
</gene>
<dbReference type="Proteomes" id="UP001284601">
    <property type="component" value="Unassembled WGS sequence"/>
</dbReference>
<accession>A0ABU4HJC0</accession>
<name>A0ABU4HJC0_9ACTN</name>
<protein>
    <submittedName>
        <fullName evidence="1">SIR2 family protein</fullName>
    </submittedName>
</protein>
<dbReference type="RefSeq" id="WP_318595670.1">
    <property type="nucleotide sequence ID" value="NZ_JAWSTH010000005.1"/>
</dbReference>
<sequence>MAVFESGSEAHDDGPTLEWLRAAVQDAHVSFLIGAGTPSRLFSPLGDIEEALTGIEASAGSRSAREIARASVQAMFFDTVISPNVGLTSGAPEAIPVLRSYARFGQALNRLLLARRSSLLAKQISLFTTNVDLAFEVSFERLGIALNDGFAGRFRPVYDPGGFGTMRLRSSPRYGHRSEVPTFDLYKLHGSVGWQWAATESPTQEIVFDRDLADVRAVAEALRPIRKDLIQLKDPASLNAAEIVEAASALEPPKDLAAFVRAYGRLVIVNPEKTKFATTVLTETYYELIRRFANEMERESSVLFVHGFSFRDEHLRKIVVRAARTNPTLQVVIFCFSPADRTKYGDLIPDLDVPNRNIGYVVPPAGQSLDLDGLVDRFLLPMSSELPGRVDVANAAYGAVSEDPQGA</sequence>